<protein>
    <submittedName>
        <fullName evidence="2">Uncharacterized conserved protein, DUF2236 family</fullName>
    </submittedName>
</protein>
<gene>
    <name evidence="2" type="ORF">SAMN04489742_1758</name>
</gene>
<feature type="domain" description="ER-bound oxygenase mpaB/mpaB'/Rubber oxygenase catalytic" evidence="1">
    <location>
        <begin position="45"/>
        <end position="259"/>
    </location>
</feature>
<dbReference type="RefSeq" id="WP_074700088.1">
    <property type="nucleotide sequence ID" value="NZ_CP018863.1"/>
</dbReference>
<dbReference type="KEGG" id="acry:AC20117_08570"/>
<proteinExistence type="predicted"/>
<dbReference type="OrthoDB" id="108890at2"/>
<dbReference type="PANTHER" id="PTHR36151:SF3">
    <property type="entry name" value="ER-BOUND OXYGENASE MPAB_MPAB'_RUBBER OXYGENASE CATALYTIC DOMAIN-CONTAINING PROTEIN"/>
    <property type="match status" value="1"/>
</dbReference>
<dbReference type="GO" id="GO:0016491">
    <property type="term" value="F:oxidoreductase activity"/>
    <property type="evidence" value="ECO:0007669"/>
    <property type="project" value="InterPro"/>
</dbReference>
<dbReference type="Pfam" id="PF09995">
    <property type="entry name" value="MPAB_Lcp_cat"/>
    <property type="match status" value="1"/>
</dbReference>
<dbReference type="EMBL" id="FNKH01000002">
    <property type="protein sequence ID" value="SDQ59618.1"/>
    <property type="molecule type" value="Genomic_DNA"/>
</dbReference>
<evidence type="ECO:0000259" key="1">
    <source>
        <dbReference type="Pfam" id="PF09995"/>
    </source>
</evidence>
<dbReference type="PANTHER" id="PTHR36151">
    <property type="entry name" value="BLR2777 PROTEIN"/>
    <property type="match status" value="1"/>
</dbReference>
<sequence length="301" mass="33192">MGALKVLRRELRRTLSATNGEVPQWALDLAEGKDEGFFAPGSAVWAVHGSVNTLVGGIRALLVQSLHPGALAGVDDFSMYRERPLVRLASTSRWIMTVTYGDTAAAHTACERILKLHERVRGTYTDARGATRSYYANDPDLLSWVHLAFVEAFLAAHTAYGKPIPGGQDQYVAEWAKAGELMQVPHPPRTRAELDEQLAAFRPELLHDAKVSEAVEFIRHPPLPRSQRLGYQILFAGAVNTLEPHYLDLLGLKKPSLGPFPLPVRSATRLVLAFVRLGLGRKPPSEISARRRIARVSQQNA</sequence>
<dbReference type="STRING" id="37928.SAMN04489742_1758"/>
<keyword evidence="3" id="KW-1185">Reference proteome</keyword>
<evidence type="ECO:0000313" key="2">
    <source>
        <dbReference type="EMBL" id="SDQ59618.1"/>
    </source>
</evidence>
<dbReference type="Proteomes" id="UP000181917">
    <property type="component" value="Unassembled WGS sequence"/>
</dbReference>
<organism evidence="2 3">
    <name type="scientific">Crystallibacter crystallopoietes</name>
    <dbReference type="NCBI Taxonomy" id="37928"/>
    <lineage>
        <taxon>Bacteria</taxon>
        <taxon>Bacillati</taxon>
        <taxon>Actinomycetota</taxon>
        <taxon>Actinomycetes</taxon>
        <taxon>Micrococcales</taxon>
        <taxon>Micrococcaceae</taxon>
        <taxon>Crystallibacter</taxon>
    </lineage>
</organism>
<evidence type="ECO:0000313" key="3">
    <source>
        <dbReference type="Proteomes" id="UP000181917"/>
    </source>
</evidence>
<dbReference type="InterPro" id="IPR018713">
    <property type="entry name" value="MPAB/Lcp_cat_dom"/>
</dbReference>
<name>A0A1H1C614_9MICC</name>
<accession>A0A1H1C614</accession>
<reference evidence="2 3" key="1">
    <citation type="submission" date="2016-10" db="EMBL/GenBank/DDBJ databases">
        <authorList>
            <person name="de Groot N.N."/>
        </authorList>
    </citation>
    <scope>NUCLEOTIDE SEQUENCE [LARGE SCALE GENOMIC DNA]</scope>
    <source>
        <strain evidence="2 3">DSM 20117</strain>
    </source>
</reference>
<dbReference type="AlphaFoldDB" id="A0A1H1C614"/>